<dbReference type="PROSITE" id="PS50088">
    <property type="entry name" value="ANK_REPEAT"/>
    <property type="match status" value="1"/>
</dbReference>
<gene>
    <name evidence="4" type="ORF">SNEC2469_LOCUS8139</name>
</gene>
<dbReference type="PANTHER" id="PTHR24198:SF165">
    <property type="entry name" value="ANKYRIN REPEAT-CONTAINING PROTEIN-RELATED"/>
    <property type="match status" value="1"/>
</dbReference>
<dbReference type="Pfam" id="PF12796">
    <property type="entry name" value="Ank_2"/>
    <property type="match status" value="1"/>
</dbReference>
<evidence type="ECO:0000313" key="5">
    <source>
        <dbReference type="Proteomes" id="UP000601435"/>
    </source>
</evidence>
<dbReference type="SUPFAM" id="SSF48403">
    <property type="entry name" value="Ankyrin repeat"/>
    <property type="match status" value="1"/>
</dbReference>
<comment type="caution">
    <text evidence="4">The sequence shown here is derived from an EMBL/GenBank/DDBJ whole genome shotgun (WGS) entry which is preliminary data.</text>
</comment>
<dbReference type="OrthoDB" id="407555at2759"/>
<dbReference type="PANTHER" id="PTHR24198">
    <property type="entry name" value="ANKYRIN REPEAT AND PROTEIN KINASE DOMAIN-CONTAINING PROTEIN"/>
    <property type="match status" value="1"/>
</dbReference>
<accession>A0A812P8X6</accession>
<proteinExistence type="predicted"/>
<dbReference type="Gene3D" id="1.25.40.20">
    <property type="entry name" value="Ankyrin repeat-containing domain"/>
    <property type="match status" value="2"/>
</dbReference>
<name>A0A812P8X6_9DINO</name>
<dbReference type="SMART" id="SM00248">
    <property type="entry name" value="ANK"/>
    <property type="match status" value="5"/>
</dbReference>
<dbReference type="EMBL" id="CAJNJA010013542">
    <property type="protein sequence ID" value="CAE7323555.1"/>
    <property type="molecule type" value="Genomic_DNA"/>
</dbReference>
<evidence type="ECO:0000256" key="1">
    <source>
        <dbReference type="ARBA" id="ARBA00022737"/>
    </source>
</evidence>
<reference evidence="4" key="1">
    <citation type="submission" date="2021-02" db="EMBL/GenBank/DDBJ databases">
        <authorList>
            <person name="Dougan E. K."/>
            <person name="Rhodes N."/>
            <person name="Thang M."/>
            <person name="Chan C."/>
        </authorList>
    </citation>
    <scope>NUCLEOTIDE SEQUENCE</scope>
</reference>
<organism evidence="4 5">
    <name type="scientific">Symbiodinium necroappetens</name>
    <dbReference type="NCBI Taxonomy" id="1628268"/>
    <lineage>
        <taxon>Eukaryota</taxon>
        <taxon>Sar</taxon>
        <taxon>Alveolata</taxon>
        <taxon>Dinophyceae</taxon>
        <taxon>Suessiales</taxon>
        <taxon>Symbiodiniaceae</taxon>
        <taxon>Symbiodinium</taxon>
    </lineage>
</organism>
<protein>
    <submittedName>
        <fullName evidence="4">Uncharacterized protein</fullName>
    </submittedName>
</protein>
<keyword evidence="2 3" id="KW-0040">ANK repeat</keyword>
<keyword evidence="1" id="KW-0677">Repeat</keyword>
<dbReference type="InterPro" id="IPR002110">
    <property type="entry name" value="Ankyrin_rpt"/>
</dbReference>
<evidence type="ECO:0000256" key="3">
    <source>
        <dbReference type="PROSITE-ProRule" id="PRU00023"/>
    </source>
</evidence>
<sequence length="588" mass="64784">MSWHVCAPDEATPLERLAQNLLGGDGGELRTSPSHSFEMYVVAADVVISMKELVPHETLLANGSLNSFDESQGNAMFVSHQWASSSHPDPNMEQFCVLQDALKNIMSAKRLFVWYDFFSCPQSASAEQPRQLAIRSIPTYVDRCQFFIILCPPVQHTEQEFTLNRRSWESRGWCRLERMAQELTTRADACFAVEFKSATHHEEVAPFGREKAPVGLGHFTVESDRQMIAQVLQGMVRRKLHSYLLQGEVHNYRLMLNLQRVHYRGLPLNPIDDLVPAVQSGTQDPAKFAAESFLLQNGFQSVSERTAAGWTPVCFAALDGSPLLMMALLEMRANVDDRIENTQPSSTFGQNAHLIHMCAFLSNNDALHVLLGCRADLRLLDRYGATALHWAAFANNVNGIDALLSAGVDPIRRNILDATAFRVGALAGSIEAMKVLLPLTPSQEVHLSVHDALLHGAGTAEVMSALITMKADVNHQLATPFLSPLGIWFGCLSLRHRWSESKLSAYAYHHYSATPLMGSIITTSFEATKALLAAGARTDLRNARGRTAADLAIEMGAPDYVLSALADPTYACVSDVGTEDSDMCTTRL</sequence>
<keyword evidence="5" id="KW-1185">Reference proteome</keyword>
<evidence type="ECO:0000256" key="2">
    <source>
        <dbReference type="ARBA" id="ARBA00023043"/>
    </source>
</evidence>
<dbReference type="Proteomes" id="UP000601435">
    <property type="component" value="Unassembled WGS sequence"/>
</dbReference>
<dbReference type="PROSITE" id="PS50297">
    <property type="entry name" value="ANK_REP_REGION"/>
    <property type="match status" value="1"/>
</dbReference>
<feature type="repeat" description="ANK" evidence="3">
    <location>
        <begin position="383"/>
        <end position="415"/>
    </location>
</feature>
<dbReference type="AlphaFoldDB" id="A0A812P8X6"/>
<dbReference type="InterPro" id="IPR036770">
    <property type="entry name" value="Ankyrin_rpt-contain_sf"/>
</dbReference>
<evidence type="ECO:0000313" key="4">
    <source>
        <dbReference type="EMBL" id="CAE7323555.1"/>
    </source>
</evidence>